<feature type="compositionally biased region" description="Basic and acidic residues" evidence="1">
    <location>
        <begin position="61"/>
        <end position="73"/>
    </location>
</feature>
<feature type="compositionally biased region" description="Basic and acidic residues" evidence="1">
    <location>
        <begin position="140"/>
        <end position="149"/>
    </location>
</feature>
<name>A0ABM5P290_9MOLU</name>
<proteinExistence type="predicted"/>
<organism evidence="2 3">
    <name type="scientific">Mycoplasma ovis str. Michigan</name>
    <dbReference type="NCBI Taxonomy" id="1415773"/>
    <lineage>
        <taxon>Bacteria</taxon>
        <taxon>Bacillati</taxon>
        <taxon>Mycoplasmatota</taxon>
        <taxon>Mollicutes</taxon>
        <taxon>Mycoplasmataceae</taxon>
        <taxon>Mycoplasma</taxon>
    </lineage>
</organism>
<dbReference type="EMBL" id="CP006935">
    <property type="protein sequence ID" value="AHC40578.1"/>
    <property type="molecule type" value="Genomic_DNA"/>
</dbReference>
<dbReference type="Proteomes" id="UP000018745">
    <property type="component" value="Chromosome"/>
</dbReference>
<gene>
    <name evidence="2" type="ORF">OVS_04255</name>
</gene>
<keyword evidence="3" id="KW-1185">Reference proteome</keyword>
<feature type="compositionally biased region" description="Basic and acidic residues" evidence="1">
    <location>
        <begin position="116"/>
        <end position="129"/>
    </location>
</feature>
<evidence type="ECO:0000313" key="3">
    <source>
        <dbReference type="Proteomes" id="UP000018745"/>
    </source>
</evidence>
<dbReference type="RefSeq" id="WP_024071607.1">
    <property type="nucleotide sequence ID" value="NC_023062.1"/>
</dbReference>
<protein>
    <submittedName>
        <fullName evidence="2">Uncharacterized protein</fullName>
    </submittedName>
</protein>
<sequence>MSLFSKSLLSFLGLGSGVMGALLGIMKESWSGRGMSQVQVEAVSNVLSEGSVTNLQFDSQSRPDVDVGKREDSSSEGELGLSASQKSHSDETTKSIEDGEEPKLGKEPRVQANLPEKVETQLEEAKESSESGDVVSKPKVSQDEGREAESEISSTDLREGEDRNNLDELSEISTSISGASEYVDVSSSGENRKGLKSGSFKMDSKFYDSLEENELAPEDCQRQERKEQITFSCRWELSKPETNISFSFSKSEVPKLEGKRWDDLLVISIYTYLENLEVGLLFSDNRAEEIKIPIDLPKDYLQQMGLL</sequence>
<reference evidence="2 3" key="1">
    <citation type="journal article" date="2014" name="Genome Announc.">
        <title>Complete Genome Sequence of Mycoplasma ovis Strain Michigan, a Hemoplasma of Sheep with Two Distinct 16S rRNA Genes.</title>
        <authorList>
            <person name="Deshuillers P.L."/>
            <person name="Santos A.P."/>
            <person name="do Nascimento N.C."/>
            <person name="Hampel J.A."/>
            <person name="Bergin I.L."/>
            <person name="Dyson M.C."/>
            <person name="Messick J.B."/>
        </authorList>
    </citation>
    <scope>NUCLEOTIDE SEQUENCE [LARGE SCALE GENOMIC DNA]</scope>
    <source>
        <strain evidence="2 3">Michigan</strain>
    </source>
</reference>
<evidence type="ECO:0000313" key="2">
    <source>
        <dbReference type="EMBL" id="AHC40578.1"/>
    </source>
</evidence>
<accession>A0ABM5P290</accession>
<feature type="compositionally biased region" description="Basic and acidic residues" evidence="1">
    <location>
        <begin position="87"/>
        <end position="109"/>
    </location>
</feature>
<evidence type="ECO:0000256" key="1">
    <source>
        <dbReference type="SAM" id="MobiDB-lite"/>
    </source>
</evidence>
<feature type="region of interest" description="Disordered" evidence="1">
    <location>
        <begin position="54"/>
        <end position="172"/>
    </location>
</feature>
<feature type="compositionally biased region" description="Basic and acidic residues" evidence="1">
    <location>
        <begin position="156"/>
        <end position="166"/>
    </location>
</feature>